<keyword evidence="9" id="KW-0539">Nucleus</keyword>
<sequence>MKVTSIVEKDFVNSIIKKRKRLDGRNLTDGRTLNITFLLEWGGCIVHLGNTIVLAQVSAEVSEPRAVSPTEGALHVNFELSSMSAPDINLSRSSSEFIETQRSLERCIRDSKCIDLESLCIVAGAKVWTIRVDLHAMNLDGNVLECASIAAISALAHFRRPDVTVVGTEITVHSLDDREPVPLNLHHMPIAINLALYDQGTYILVDPTDVEEKIAEGCCIVGMNAHQELCFVHRRGSLLLHESTIQKCEEIAVRRAQTVTQAIRSALDDDSYKRTTKVPIGLASLLQTGTILGAKQPIYNFDINSVKSNVNEIEMQEIDSDVITIEYEKPPKSQTVVVSAAKEKALKILSEAETSVFEGGVSKWNIDHEEEESTSSEEEPTVPSENFKEEPIIPSKNLKEDPIVSSKNLKEEPDSSSEEESAFMESDQVDVKKSVVRGWYSKNPFS</sequence>
<evidence type="ECO:0000313" key="15">
    <source>
        <dbReference type="Proteomes" id="UP001054837"/>
    </source>
</evidence>
<dbReference type="PANTHER" id="PTHR11097">
    <property type="entry name" value="EXOSOME COMPLEX EXONUCLEASE RIBOSOMAL RNA PROCESSING PROTEIN"/>
    <property type="match status" value="1"/>
</dbReference>
<dbReference type="GO" id="GO:0034473">
    <property type="term" value="P:U1 snRNA 3'-end processing"/>
    <property type="evidence" value="ECO:0007669"/>
    <property type="project" value="TreeGrafter"/>
</dbReference>
<evidence type="ECO:0000259" key="13">
    <source>
        <dbReference type="Pfam" id="PF03725"/>
    </source>
</evidence>
<keyword evidence="15" id="KW-1185">Reference proteome</keyword>
<dbReference type="Pfam" id="PF01138">
    <property type="entry name" value="RNase_PH"/>
    <property type="match status" value="1"/>
</dbReference>
<dbReference type="GO" id="GO:0000467">
    <property type="term" value="P:exonucleolytic trimming to generate mature 3'-end of 5.8S rRNA from tricistronic rRNA transcript (SSU-rRNA, 5.8S rRNA, LSU-rRNA)"/>
    <property type="evidence" value="ECO:0007669"/>
    <property type="project" value="TreeGrafter"/>
</dbReference>
<dbReference type="CDD" id="cd11368">
    <property type="entry name" value="RNase_PH_RRP45"/>
    <property type="match status" value="1"/>
</dbReference>
<evidence type="ECO:0000256" key="3">
    <source>
        <dbReference type="ARBA" id="ARBA00006678"/>
    </source>
</evidence>
<evidence type="ECO:0000259" key="12">
    <source>
        <dbReference type="Pfam" id="PF01138"/>
    </source>
</evidence>
<evidence type="ECO:0000256" key="10">
    <source>
        <dbReference type="ARBA" id="ARBA00032660"/>
    </source>
</evidence>
<dbReference type="SUPFAM" id="SSF54211">
    <property type="entry name" value="Ribosomal protein S5 domain 2-like"/>
    <property type="match status" value="1"/>
</dbReference>
<dbReference type="PANTHER" id="PTHR11097:SF14">
    <property type="entry name" value="EXOSOME COMPLEX COMPONENT RRP45"/>
    <property type="match status" value="1"/>
</dbReference>
<dbReference type="InterPro" id="IPR027408">
    <property type="entry name" value="PNPase/RNase_PH_dom_sf"/>
</dbReference>
<evidence type="ECO:0000256" key="6">
    <source>
        <dbReference type="ARBA" id="ARBA00022552"/>
    </source>
</evidence>
<feature type="compositionally biased region" description="Basic and acidic residues" evidence="11">
    <location>
        <begin position="386"/>
        <end position="413"/>
    </location>
</feature>
<protein>
    <recommendedName>
        <fullName evidence="4">Exosome complex component RRP45</fullName>
    </recommendedName>
    <alternativeName>
        <fullName evidence="10">Exosome component 9</fullName>
    </alternativeName>
</protein>
<dbReference type="FunFam" id="3.30.230.70:FF:000005">
    <property type="entry name" value="Exosome complex component RRP45"/>
    <property type="match status" value="1"/>
</dbReference>
<proteinExistence type="inferred from homology"/>
<evidence type="ECO:0000256" key="11">
    <source>
        <dbReference type="SAM" id="MobiDB-lite"/>
    </source>
</evidence>
<dbReference type="GO" id="GO:0034476">
    <property type="term" value="P:U5 snRNA 3'-end processing"/>
    <property type="evidence" value="ECO:0007669"/>
    <property type="project" value="TreeGrafter"/>
</dbReference>
<keyword evidence="7" id="KW-0271">Exosome</keyword>
<evidence type="ECO:0000256" key="8">
    <source>
        <dbReference type="ARBA" id="ARBA00022884"/>
    </source>
</evidence>
<dbReference type="Gene3D" id="3.30.230.70">
    <property type="entry name" value="GHMP Kinase, N-terminal domain"/>
    <property type="match status" value="1"/>
</dbReference>
<feature type="region of interest" description="Disordered" evidence="11">
    <location>
        <begin position="360"/>
        <end position="429"/>
    </location>
</feature>
<evidence type="ECO:0000256" key="9">
    <source>
        <dbReference type="ARBA" id="ARBA00023242"/>
    </source>
</evidence>
<evidence type="ECO:0000256" key="1">
    <source>
        <dbReference type="ARBA" id="ARBA00004496"/>
    </source>
</evidence>
<comment type="caution">
    <text evidence="14">The sequence shown here is derived from an EMBL/GenBank/DDBJ whole genome shotgun (WGS) entry which is preliminary data.</text>
</comment>
<dbReference type="GO" id="GO:0071038">
    <property type="term" value="P:TRAMP-dependent tRNA surveillance pathway"/>
    <property type="evidence" value="ECO:0007669"/>
    <property type="project" value="TreeGrafter"/>
</dbReference>
<reference evidence="14 15" key="1">
    <citation type="submission" date="2021-06" db="EMBL/GenBank/DDBJ databases">
        <title>Caerostris darwini draft genome.</title>
        <authorList>
            <person name="Kono N."/>
            <person name="Arakawa K."/>
        </authorList>
    </citation>
    <scope>NUCLEOTIDE SEQUENCE [LARGE SCALE GENOMIC DNA]</scope>
</reference>
<dbReference type="GO" id="GO:0034475">
    <property type="term" value="P:U4 snRNA 3'-end processing"/>
    <property type="evidence" value="ECO:0007669"/>
    <property type="project" value="TreeGrafter"/>
</dbReference>
<feature type="domain" description="Exoribonuclease phosphorolytic" evidence="13">
    <location>
        <begin position="187"/>
        <end position="254"/>
    </location>
</feature>
<dbReference type="GO" id="GO:0016075">
    <property type="term" value="P:rRNA catabolic process"/>
    <property type="evidence" value="ECO:0007669"/>
    <property type="project" value="TreeGrafter"/>
</dbReference>
<dbReference type="InterPro" id="IPR020568">
    <property type="entry name" value="Ribosomal_Su5_D2-typ_SF"/>
</dbReference>
<comment type="similarity">
    <text evidence="3">Belongs to the RNase PH family.</text>
</comment>
<dbReference type="Proteomes" id="UP001054837">
    <property type="component" value="Unassembled WGS sequence"/>
</dbReference>
<dbReference type="GO" id="GO:0005730">
    <property type="term" value="C:nucleolus"/>
    <property type="evidence" value="ECO:0007669"/>
    <property type="project" value="UniProtKB-SubCell"/>
</dbReference>
<organism evidence="14 15">
    <name type="scientific">Caerostris darwini</name>
    <dbReference type="NCBI Taxonomy" id="1538125"/>
    <lineage>
        <taxon>Eukaryota</taxon>
        <taxon>Metazoa</taxon>
        <taxon>Ecdysozoa</taxon>
        <taxon>Arthropoda</taxon>
        <taxon>Chelicerata</taxon>
        <taxon>Arachnida</taxon>
        <taxon>Araneae</taxon>
        <taxon>Araneomorphae</taxon>
        <taxon>Entelegynae</taxon>
        <taxon>Araneoidea</taxon>
        <taxon>Araneidae</taxon>
        <taxon>Caerostris</taxon>
    </lineage>
</organism>
<dbReference type="GO" id="GO:0071028">
    <property type="term" value="P:nuclear mRNA surveillance"/>
    <property type="evidence" value="ECO:0007669"/>
    <property type="project" value="TreeGrafter"/>
</dbReference>
<dbReference type="AlphaFoldDB" id="A0AAV4MMD9"/>
<dbReference type="Pfam" id="PF03725">
    <property type="entry name" value="RNase_PH_C"/>
    <property type="match status" value="1"/>
</dbReference>
<dbReference type="EMBL" id="BPLQ01000574">
    <property type="protein sequence ID" value="GIX73023.1"/>
    <property type="molecule type" value="Genomic_DNA"/>
</dbReference>
<dbReference type="GO" id="GO:0035925">
    <property type="term" value="F:mRNA 3'-UTR AU-rich region binding"/>
    <property type="evidence" value="ECO:0007669"/>
    <property type="project" value="TreeGrafter"/>
</dbReference>
<evidence type="ECO:0000256" key="5">
    <source>
        <dbReference type="ARBA" id="ARBA00022490"/>
    </source>
</evidence>
<dbReference type="InterPro" id="IPR050590">
    <property type="entry name" value="Exosome_comp_Rrp42_subfam"/>
</dbReference>
<dbReference type="GO" id="GO:0071035">
    <property type="term" value="P:nuclear polyadenylation-dependent rRNA catabolic process"/>
    <property type="evidence" value="ECO:0007669"/>
    <property type="project" value="TreeGrafter"/>
</dbReference>
<gene>
    <name evidence="14" type="primary">EXOSC9</name>
    <name evidence="14" type="ORF">CDAR_244661</name>
</gene>
<dbReference type="InterPro" id="IPR015847">
    <property type="entry name" value="ExoRNase_PH_dom2"/>
</dbReference>
<keyword evidence="6" id="KW-0698">rRNA processing</keyword>
<evidence type="ECO:0000313" key="14">
    <source>
        <dbReference type="EMBL" id="GIX73023.1"/>
    </source>
</evidence>
<dbReference type="InterPro" id="IPR033100">
    <property type="entry name" value="Rrp45"/>
</dbReference>
<evidence type="ECO:0000256" key="4">
    <source>
        <dbReference type="ARBA" id="ARBA00019572"/>
    </source>
</evidence>
<evidence type="ECO:0000256" key="2">
    <source>
        <dbReference type="ARBA" id="ARBA00004604"/>
    </source>
</evidence>
<name>A0AAV4MMD9_9ARAC</name>
<feature type="domain" description="Exoribonuclease phosphorolytic" evidence="12">
    <location>
        <begin position="40"/>
        <end position="161"/>
    </location>
</feature>
<accession>A0AAV4MMD9</accession>
<keyword evidence="5" id="KW-0963">Cytoplasm</keyword>
<keyword evidence="8" id="KW-0694">RNA-binding</keyword>
<evidence type="ECO:0000256" key="7">
    <source>
        <dbReference type="ARBA" id="ARBA00022835"/>
    </source>
</evidence>
<comment type="subcellular location">
    <subcellularLocation>
        <location evidence="1">Cytoplasm</location>
    </subcellularLocation>
    <subcellularLocation>
        <location evidence="2">Nucleus</location>
        <location evidence="2">Nucleolus</location>
    </subcellularLocation>
</comment>
<feature type="compositionally biased region" description="Acidic residues" evidence="11">
    <location>
        <begin position="368"/>
        <end position="380"/>
    </location>
</feature>
<dbReference type="InterPro" id="IPR036345">
    <property type="entry name" value="ExoRNase_PH_dom2_sf"/>
</dbReference>
<dbReference type="InterPro" id="IPR001247">
    <property type="entry name" value="ExoRNase_PH_dom1"/>
</dbReference>
<dbReference type="GO" id="GO:0000177">
    <property type="term" value="C:cytoplasmic exosome (RNase complex)"/>
    <property type="evidence" value="ECO:0007669"/>
    <property type="project" value="TreeGrafter"/>
</dbReference>
<dbReference type="GO" id="GO:0000176">
    <property type="term" value="C:nuclear exosome (RNase complex)"/>
    <property type="evidence" value="ECO:0007669"/>
    <property type="project" value="TreeGrafter"/>
</dbReference>
<dbReference type="SUPFAM" id="SSF55666">
    <property type="entry name" value="Ribonuclease PH domain 2-like"/>
    <property type="match status" value="1"/>
</dbReference>